<dbReference type="PROSITE" id="PS50042">
    <property type="entry name" value="CNMP_BINDING_3"/>
    <property type="match status" value="1"/>
</dbReference>
<feature type="region of interest" description="Disordered" evidence="1">
    <location>
        <begin position="908"/>
        <end position="938"/>
    </location>
</feature>
<dbReference type="OrthoDB" id="296546at2759"/>
<feature type="transmembrane region" description="Helical" evidence="2">
    <location>
        <begin position="179"/>
        <end position="200"/>
    </location>
</feature>
<keyword evidence="2" id="KW-1133">Transmembrane helix</keyword>
<proteinExistence type="predicted"/>
<feature type="transmembrane region" description="Helical" evidence="2">
    <location>
        <begin position="365"/>
        <end position="385"/>
    </location>
</feature>
<feature type="transmembrane region" description="Helical" evidence="2">
    <location>
        <begin position="332"/>
        <end position="353"/>
    </location>
</feature>
<dbReference type="Proteomes" id="UP000692954">
    <property type="component" value="Unassembled WGS sequence"/>
</dbReference>
<evidence type="ECO:0000256" key="1">
    <source>
        <dbReference type="SAM" id="MobiDB-lite"/>
    </source>
</evidence>
<dbReference type="GO" id="GO:0005249">
    <property type="term" value="F:voltage-gated potassium channel activity"/>
    <property type="evidence" value="ECO:0007669"/>
    <property type="project" value="TreeGrafter"/>
</dbReference>
<dbReference type="AlphaFoldDB" id="A0A8S1Q4W7"/>
<organism evidence="4 5">
    <name type="scientific">Paramecium sonneborni</name>
    <dbReference type="NCBI Taxonomy" id="65129"/>
    <lineage>
        <taxon>Eukaryota</taxon>
        <taxon>Sar</taxon>
        <taxon>Alveolata</taxon>
        <taxon>Ciliophora</taxon>
        <taxon>Intramacronucleata</taxon>
        <taxon>Oligohymenophorea</taxon>
        <taxon>Peniculida</taxon>
        <taxon>Parameciidae</taxon>
        <taxon>Paramecium</taxon>
    </lineage>
</organism>
<feature type="transmembrane region" description="Helical" evidence="2">
    <location>
        <begin position="305"/>
        <end position="326"/>
    </location>
</feature>
<feature type="transmembrane region" description="Helical" evidence="2">
    <location>
        <begin position="212"/>
        <end position="231"/>
    </location>
</feature>
<feature type="domain" description="Cyclic nucleotide-binding" evidence="3">
    <location>
        <begin position="464"/>
        <end position="570"/>
    </location>
</feature>
<dbReference type="InterPro" id="IPR051413">
    <property type="entry name" value="K/Na_HCN_channel"/>
</dbReference>
<gene>
    <name evidence="4" type="ORF">PSON_ATCC_30995.1.T0960049</name>
</gene>
<dbReference type="CDD" id="cd00038">
    <property type="entry name" value="CAP_ED"/>
    <property type="match status" value="1"/>
</dbReference>
<feature type="region of interest" description="Disordered" evidence="1">
    <location>
        <begin position="658"/>
        <end position="684"/>
    </location>
</feature>
<comment type="caution">
    <text evidence="4">The sequence shown here is derived from an EMBL/GenBank/DDBJ whole genome shotgun (WGS) entry which is preliminary data.</text>
</comment>
<dbReference type="InterPro" id="IPR000595">
    <property type="entry name" value="cNMP-bd_dom"/>
</dbReference>
<dbReference type="GO" id="GO:0098855">
    <property type="term" value="C:HCN channel complex"/>
    <property type="evidence" value="ECO:0007669"/>
    <property type="project" value="TreeGrafter"/>
</dbReference>
<evidence type="ECO:0000259" key="3">
    <source>
        <dbReference type="PROSITE" id="PS50042"/>
    </source>
</evidence>
<evidence type="ECO:0000256" key="2">
    <source>
        <dbReference type="SAM" id="Phobius"/>
    </source>
</evidence>
<protein>
    <recommendedName>
        <fullName evidence="3">Cyclic nucleotide-binding domain-containing protein</fullName>
    </recommendedName>
</protein>
<dbReference type="GO" id="GO:0003254">
    <property type="term" value="P:regulation of membrane depolarization"/>
    <property type="evidence" value="ECO:0007669"/>
    <property type="project" value="TreeGrafter"/>
</dbReference>
<evidence type="ECO:0000313" key="4">
    <source>
        <dbReference type="EMBL" id="CAD8110562.1"/>
    </source>
</evidence>
<accession>A0A8S1Q4W7</accession>
<sequence>MIKKKPQIPQIKDSEIIDRNQSKKQIRTIPYQHSQSIQEEEEHSSLSQVNIYGHSKPTFLMTFPQQPRDFQASEDLRAPTIITNMISNKSQEQLAIKPDFRKQHQLNNLDESSQFSSQFNSMRSILENKKSMQINQDRVKLLVNYMKVKFLNLIHYSKYNDPILTQEFKELSPLKYHYFTMYIFLSTVLSNTLSCIFIPISQFFDVSSITQIISQMTFGFALLTTCQDLFFQRGPYKMQRGVIKVNYQDKSKKVIDSLRLSLLTINSLFEIDERVKLVTVLFMMLFQFIRQIENFENIYKSTHHLIFVFQLWISIIISFACIYQVSHCEEDPSLYFCITFVISLLTHCSNVSIEITYENSLLISFYMIVSYLCLAYTTMMIYIWMKPELEIEEEKQKLLKGFVERFREKCENDGLLRRCYSYLEFRIDEDLNKAKDQLTKKLSPELEDEIDLSLRSTMIDKIELMNRFSPQFKQQLLYEIEQVTFNPEDNIIIEHQIEDLGLFYILKGQVKVQFQGSSFGTNKRAVTTLCEGQTFGQYSFITGIPSNISIFSSGVTTLMKIKRSDFTLIISNYPRDNEIFCTMKDNAFYNSKLFECYYCKIRGHYIVECRHLQYFPQRINAIEKHLYTEKQQRKKFSRKLKKYFAWQDMNLNQDKARQYANKQSQEQVSDDLPEPSQLPYSENQTHQSVSFVSNSLAQKNYSPDQYQSASNVNVESLDQFNIEQEYQDEQTIPLQEPQIKSIRKNSNKTTLKTAGFPINFDPNNLTNFGNNLSQIEKGERDILSQLQEAQMTKDKTILYPASRNNTQNKLTFQYYQDASQGILLKEDQIKTDSYQLQQQQLQQQQQQLSHNTLKQSIRQPSNRSYTYSNSLSKDISNNPSSNSRQNKSQKLSILSSQNRYIEQTGIKKMNSSKSLSEQNRINNNKSQKSCTKQSTPNQMSQFQALTTPENQGYFINDELFNKFEKMQEYQIYYPHNNYNQVINRYVKFLNSTRKNNFKRKKLNNSTPYSIKCFVASKIKRVKKLLQN</sequence>
<name>A0A8S1Q4W7_9CILI</name>
<dbReference type="PANTHER" id="PTHR45689">
    <property type="entry name" value="I[[H]] CHANNEL, ISOFORM E"/>
    <property type="match status" value="1"/>
</dbReference>
<evidence type="ECO:0000313" key="5">
    <source>
        <dbReference type="Proteomes" id="UP000692954"/>
    </source>
</evidence>
<dbReference type="PANTHER" id="PTHR45689:SF5">
    <property type="entry name" value="I[[H]] CHANNEL, ISOFORM E"/>
    <property type="match status" value="1"/>
</dbReference>
<reference evidence="4" key="1">
    <citation type="submission" date="2021-01" db="EMBL/GenBank/DDBJ databases">
        <authorList>
            <consortium name="Genoscope - CEA"/>
            <person name="William W."/>
        </authorList>
    </citation>
    <scope>NUCLEOTIDE SEQUENCE</scope>
</reference>
<keyword evidence="2" id="KW-0472">Membrane</keyword>
<dbReference type="GO" id="GO:0035725">
    <property type="term" value="P:sodium ion transmembrane transport"/>
    <property type="evidence" value="ECO:0007669"/>
    <property type="project" value="TreeGrafter"/>
</dbReference>
<dbReference type="EMBL" id="CAJJDN010000096">
    <property type="protein sequence ID" value="CAD8110562.1"/>
    <property type="molecule type" value="Genomic_DNA"/>
</dbReference>
<keyword evidence="2" id="KW-0812">Transmembrane</keyword>
<feature type="compositionally biased region" description="Polar residues" evidence="1">
    <location>
        <begin position="909"/>
        <end position="938"/>
    </location>
</feature>
<keyword evidence="5" id="KW-1185">Reference proteome</keyword>
<feature type="region of interest" description="Disordered" evidence="1">
    <location>
        <begin position="849"/>
        <end position="892"/>
    </location>
</feature>